<organism evidence="1">
    <name type="scientific">bioreactor metagenome</name>
    <dbReference type="NCBI Taxonomy" id="1076179"/>
    <lineage>
        <taxon>unclassified sequences</taxon>
        <taxon>metagenomes</taxon>
        <taxon>ecological metagenomes</taxon>
    </lineage>
</organism>
<gene>
    <name evidence="1" type="ORF">SDC9_69381</name>
</gene>
<evidence type="ECO:0000313" key="1">
    <source>
        <dbReference type="EMBL" id="MPM22921.1"/>
    </source>
</evidence>
<reference evidence="1" key="1">
    <citation type="submission" date="2019-08" db="EMBL/GenBank/DDBJ databases">
        <authorList>
            <person name="Kucharzyk K."/>
            <person name="Murdoch R.W."/>
            <person name="Higgins S."/>
            <person name="Loffler F."/>
        </authorList>
    </citation>
    <scope>NUCLEOTIDE SEQUENCE</scope>
</reference>
<dbReference type="EMBL" id="VSSQ01003917">
    <property type="protein sequence ID" value="MPM22921.1"/>
    <property type="molecule type" value="Genomic_DNA"/>
</dbReference>
<name>A0A644Y4Q7_9ZZZZ</name>
<sequence length="131" mass="14777">MRNMRIDGDIHAGFRHGVERASLLLVHRAAYELDVVFVPDVGDVAVLFRAEQRTRAANFQIAHGKLEPRAELRKFPNRHQPLGCFFVHNPPGLDGEVRVPDPAGTPHAASKLIQLSKPHLVRFDYDKRVDV</sequence>
<accession>A0A644Y4Q7</accession>
<comment type="caution">
    <text evidence="1">The sequence shown here is derived from an EMBL/GenBank/DDBJ whole genome shotgun (WGS) entry which is preliminary data.</text>
</comment>
<proteinExistence type="predicted"/>
<dbReference type="AlphaFoldDB" id="A0A644Y4Q7"/>
<protein>
    <submittedName>
        <fullName evidence="1">Uncharacterized protein</fullName>
    </submittedName>
</protein>